<reference evidence="4" key="2">
    <citation type="journal article" date="2023" name="IMA Fungus">
        <title>Comparative genomic study of the Penicillium genus elucidates a diverse pangenome and 15 lateral gene transfer events.</title>
        <authorList>
            <person name="Petersen C."/>
            <person name="Sorensen T."/>
            <person name="Nielsen M.R."/>
            <person name="Sondergaard T.E."/>
            <person name="Sorensen J.L."/>
            <person name="Fitzpatrick D.A."/>
            <person name="Frisvad J.C."/>
            <person name="Nielsen K.L."/>
        </authorList>
    </citation>
    <scope>NUCLEOTIDE SEQUENCE</scope>
    <source>
        <strain evidence="4">IBT 15544</strain>
    </source>
</reference>
<evidence type="ECO:0000313" key="5">
    <source>
        <dbReference type="Proteomes" id="UP001150904"/>
    </source>
</evidence>
<dbReference type="EMBL" id="JAPQKR010000012">
    <property type="protein sequence ID" value="KAJ5203631.1"/>
    <property type="molecule type" value="Genomic_DNA"/>
</dbReference>
<feature type="domain" description="FAD-dependent oxidoreductase 2 FAD-binding" evidence="3">
    <location>
        <begin position="123"/>
        <end position="175"/>
    </location>
</feature>
<dbReference type="InterPro" id="IPR003953">
    <property type="entry name" value="FAD-dep_OxRdtase_2_FAD-bd"/>
</dbReference>
<name>A0A9W9SZI2_9EURO</name>
<organism evidence="4 5">
    <name type="scientific">Penicillium cinerascens</name>
    <dbReference type="NCBI Taxonomy" id="70096"/>
    <lineage>
        <taxon>Eukaryota</taxon>
        <taxon>Fungi</taxon>
        <taxon>Dikarya</taxon>
        <taxon>Ascomycota</taxon>
        <taxon>Pezizomycotina</taxon>
        <taxon>Eurotiomycetes</taxon>
        <taxon>Eurotiomycetidae</taxon>
        <taxon>Eurotiales</taxon>
        <taxon>Aspergillaceae</taxon>
        <taxon>Penicillium</taxon>
    </lineage>
</organism>
<sequence>MNQVDDSADETTGDEIVNQYLAKQAHRYGFLLFRLSTHMNVSEKTRLQHCLSALFPNAGDVDRLQNALYYGCNVGKAANLKELVEILGQWQLVQLIIMIVLFDLGRRMVLMHPSAVGGYHPLLWLTEGPFYAMEVQPSSTFTYGGTSIDTRGYALTVDKSIIPGLLVAGVDAGGFSSLGYAGCLPSLLLQGSGLLEKLDESWGLLEPRLPAADTQRRGTYEGATLIQYDDVSRWITCSTRGTLMDIKNVWLGMPSWVFLRS</sequence>
<keyword evidence="1" id="KW-0285">Flavoprotein</keyword>
<proteinExistence type="predicted"/>
<dbReference type="RefSeq" id="XP_058308110.1">
    <property type="nucleotide sequence ID" value="XM_058451572.1"/>
</dbReference>
<evidence type="ECO:0000259" key="3">
    <source>
        <dbReference type="Pfam" id="PF00890"/>
    </source>
</evidence>
<comment type="caution">
    <text evidence="4">The sequence shown here is derived from an EMBL/GenBank/DDBJ whole genome shotgun (WGS) entry which is preliminary data.</text>
</comment>
<evidence type="ECO:0000313" key="4">
    <source>
        <dbReference type="EMBL" id="KAJ5203631.1"/>
    </source>
</evidence>
<evidence type="ECO:0000256" key="1">
    <source>
        <dbReference type="ARBA" id="ARBA00022630"/>
    </source>
</evidence>
<dbReference type="AlphaFoldDB" id="A0A9W9SZI2"/>
<dbReference type="Pfam" id="PF00890">
    <property type="entry name" value="FAD_binding_2"/>
    <property type="match status" value="1"/>
</dbReference>
<keyword evidence="5" id="KW-1185">Reference proteome</keyword>
<dbReference type="Proteomes" id="UP001150904">
    <property type="component" value="Unassembled WGS sequence"/>
</dbReference>
<keyword evidence="2" id="KW-0560">Oxidoreductase</keyword>
<dbReference type="GeneID" id="83178873"/>
<gene>
    <name evidence="4" type="ORF">N7498_004510</name>
</gene>
<dbReference type="InterPro" id="IPR036188">
    <property type="entry name" value="FAD/NAD-bd_sf"/>
</dbReference>
<reference evidence="4" key="1">
    <citation type="submission" date="2022-12" db="EMBL/GenBank/DDBJ databases">
        <authorList>
            <person name="Petersen C."/>
        </authorList>
    </citation>
    <scope>NUCLEOTIDE SEQUENCE</scope>
    <source>
        <strain evidence="4">IBT 15544</strain>
    </source>
</reference>
<dbReference type="Gene3D" id="3.90.700.10">
    <property type="entry name" value="Succinate dehydrogenase/fumarate reductase flavoprotein, catalytic domain"/>
    <property type="match status" value="1"/>
</dbReference>
<protein>
    <recommendedName>
        <fullName evidence="3">FAD-dependent oxidoreductase 2 FAD-binding domain-containing protein</fullName>
    </recommendedName>
</protein>
<accession>A0A9W9SZI2</accession>
<dbReference type="OrthoDB" id="7777654at2759"/>
<dbReference type="GO" id="GO:0016491">
    <property type="term" value="F:oxidoreductase activity"/>
    <property type="evidence" value="ECO:0007669"/>
    <property type="project" value="UniProtKB-KW"/>
</dbReference>
<dbReference type="Gene3D" id="3.50.50.60">
    <property type="entry name" value="FAD/NAD(P)-binding domain"/>
    <property type="match status" value="1"/>
</dbReference>
<dbReference type="InterPro" id="IPR027477">
    <property type="entry name" value="Succ_DH/fumarate_Rdtase_cat_sf"/>
</dbReference>
<evidence type="ECO:0000256" key="2">
    <source>
        <dbReference type="ARBA" id="ARBA00023002"/>
    </source>
</evidence>